<reference evidence="4" key="1">
    <citation type="submission" date="2021-05" db="EMBL/GenBank/DDBJ databases">
        <authorList>
            <person name="Pietrasiak N."/>
            <person name="Ward R."/>
            <person name="Stajich J.E."/>
            <person name="Kurbessoian T."/>
        </authorList>
    </citation>
    <scope>NUCLEOTIDE SEQUENCE</scope>
    <source>
        <strain evidence="4">CPER-KK1</strain>
    </source>
</reference>
<protein>
    <submittedName>
        <fullName evidence="4">Alpha/beta hydrolase</fullName>
    </submittedName>
</protein>
<name>A0A951UA13_9CYAN</name>
<evidence type="ECO:0000256" key="2">
    <source>
        <dbReference type="ARBA" id="ARBA00022801"/>
    </source>
</evidence>
<dbReference type="GO" id="GO:0016787">
    <property type="term" value="F:hydrolase activity"/>
    <property type="evidence" value="ECO:0007669"/>
    <property type="project" value="UniProtKB-KW"/>
</dbReference>
<comment type="caution">
    <text evidence="4">The sequence shown here is derived from an EMBL/GenBank/DDBJ whole genome shotgun (WGS) entry which is preliminary data.</text>
</comment>
<comment type="similarity">
    <text evidence="1">Belongs to the AB hydrolase superfamily. AB hydrolase 2 family.</text>
</comment>
<dbReference type="PANTHER" id="PTHR10655:SF17">
    <property type="entry name" value="LYSOPHOSPHOLIPASE-LIKE PROTEIN 1"/>
    <property type="match status" value="1"/>
</dbReference>
<organism evidence="4 5">
    <name type="scientific">Symplocastrum torsivum CPER-KK1</name>
    <dbReference type="NCBI Taxonomy" id="450513"/>
    <lineage>
        <taxon>Bacteria</taxon>
        <taxon>Bacillati</taxon>
        <taxon>Cyanobacteriota</taxon>
        <taxon>Cyanophyceae</taxon>
        <taxon>Oscillatoriophycideae</taxon>
        <taxon>Oscillatoriales</taxon>
        <taxon>Microcoleaceae</taxon>
        <taxon>Symplocastrum</taxon>
    </lineage>
</organism>
<dbReference type="Pfam" id="PF02230">
    <property type="entry name" value="Abhydrolase_2"/>
    <property type="match status" value="1"/>
</dbReference>
<evidence type="ECO:0000313" key="5">
    <source>
        <dbReference type="Proteomes" id="UP000753908"/>
    </source>
</evidence>
<proteinExistence type="inferred from homology"/>
<dbReference type="Gene3D" id="3.40.50.1820">
    <property type="entry name" value="alpha/beta hydrolase"/>
    <property type="match status" value="1"/>
</dbReference>
<dbReference type="InterPro" id="IPR003140">
    <property type="entry name" value="PLipase/COase/thioEstase"/>
</dbReference>
<evidence type="ECO:0000256" key="1">
    <source>
        <dbReference type="ARBA" id="ARBA00006499"/>
    </source>
</evidence>
<dbReference type="EMBL" id="JAHHIF010000015">
    <property type="protein sequence ID" value="MBW4545444.1"/>
    <property type="molecule type" value="Genomic_DNA"/>
</dbReference>
<keyword evidence="2 4" id="KW-0378">Hydrolase</keyword>
<reference evidence="4" key="2">
    <citation type="journal article" date="2022" name="Microbiol. Resour. Announc.">
        <title>Metagenome Sequencing to Explore Phylogenomics of Terrestrial Cyanobacteria.</title>
        <authorList>
            <person name="Ward R.D."/>
            <person name="Stajich J.E."/>
            <person name="Johansen J.R."/>
            <person name="Huntemann M."/>
            <person name="Clum A."/>
            <person name="Foster B."/>
            <person name="Foster B."/>
            <person name="Roux S."/>
            <person name="Palaniappan K."/>
            <person name="Varghese N."/>
            <person name="Mukherjee S."/>
            <person name="Reddy T.B.K."/>
            <person name="Daum C."/>
            <person name="Copeland A."/>
            <person name="Chen I.A."/>
            <person name="Ivanova N.N."/>
            <person name="Kyrpides N.C."/>
            <person name="Shapiro N."/>
            <person name="Eloe-Fadrosh E.A."/>
            <person name="Pietrasiak N."/>
        </authorList>
    </citation>
    <scope>NUCLEOTIDE SEQUENCE</scope>
    <source>
        <strain evidence="4">CPER-KK1</strain>
    </source>
</reference>
<feature type="domain" description="Phospholipase/carboxylesterase/thioesterase" evidence="3">
    <location>
        <begin position="16"/>
        <end position="200"/>
    </location>
</feature>
<sequence length="203" mass="22413">MSLDFISIPPETGQVPAGLIVILHGWGANAQDVASLASVLNLPNYQFLLPNAPFLHPQVPEGRMWYDLEREDYKGLTQSQEMLTEWLQSLENLTDIPLASTVLCGFSQGGAMTLDVGLTLPLAGLICLSGYLHRTPQELEPPLPSVLIVHGKHDNVVPLSAAQRVRDHLMGLGTPMQYKEFEMGHEILPDVLEVIREFILVNL</sequence>
<evidence type="ECO:0000259" key="3">
    <source>
        <dbReference type="Pfam" id="PF02230"/>
    </source>
</evidence>
<gene>
    <name evidence="4" type="ORF">KME25_13495</name>
</gene>
<evidence type="ECO:0000313" key="4">
    <source>
        <dbReference type="EMBL" id="MBW4545444.1"/>
    </source>
</evidence>
<dbReference type="Proteomes" id="UP000753908">
    <property type="component" value="Unassembled WGS sequence"/>
</dbReference>
<accession>A0A951UA13</accession>
<dbReference type="InterPro" id="IPR029058">
    <property type="entry name" value="AB_hydrolase_fold"/>
</dbReference>
<dbReference type="InterPro" id="IPR050565">
    <property type="entry name" value="LYPA1-2/EST-like"/>
</dbReference>
<dbReference type="AlphaFoldDB" id="A0A951UA13"/>
<dbReference type="PANTHER" id="PTHR10655">
    <property type="entry name" value="LYSOPHOSPHOLIPASE-RELATED"/>
    <property type="match status" value="1"/>
</dbReference>
<dbReference type="SUPFAM" id="SSF53474">
    <property type="entry name" value="alpha/beta-Hydrolases"/>
    <property type="match status" value="1"/>
</dbReference>